<accession>A0A4R0NGB2</accession>
<reference evidence="1 2" key="1">
    <citation type="submission" date="2019-02" db="EMBL/GenBank/DDBJ databases">
        <title>Pedobacter sp. RP-1-14 sp. nov., isolated from Arctic soil.</title>
        <authorList>
            <person name="Dahal R.H."/>
        </authorList>
    </citation>
    <scope>NUCLEOTIDE SEQUENCE [LARGE SCALE GENOMIC DNA]</scope>
    <source>
        <strain evidence="1 2">RP-1-14</strain>
    </source>
</reference>
<keyword evidence="2" id="KW-1185">Reference proteome</keyword>
<dbReference type="OrthoDB" id="973569at2"/>
<protein>
    <submittedName>
        <fullName evidence="1">Uncharacterized protein</fullName>
    </submittedName>
</protein>
<evidence type="ECO:0000313" key="1">
    <source>
        <dbReference type="EMBL" id="TCC98282.1"/>
    </source>
</evidence>
<comment type="caution">
    <text evidence="1">The sequence shown here is derived from an EMBL/GenBank/DDBJ whole genome shotgun (WGS) entry which is preliminary data.</text>
</comment>
<dbReference type="PROSITE" id="PS51257">
    <property type="entry name" value="PROKAR_LIPOPROTEIN"/>
    <property type="match status" value="1"/>
</dbReference>
<name>A0A4R0NGB2_9SPHI</name>
<proteinExistence type="predicted"/>
<dbReference type="RefSeq" id="WP_131597654.1">
    <property type="nucleotide sequence ID" value="NZ_SJSL01000007.1"/>
</dbReference>
<sequence>MYRFFLPILSLFVLAVSGCKNPAQDIIININTSTLFKSPLLVHFDNSGGAPLGDFEVSISGKDSALVQMGTGGTKFKAVEGMMSLALKSDAKPTEQNPIVFIVNADITGYAQVNKKIVITTDSALMYRIPLSKYVKPVDGTSTFEIETLLSHGVTTEQLTLSTPVNLKLAQTVSVNIPLGTEMLDASKKIIDANLLKSTLTLYGLSATSLAATFPKGLTDINGVDKDGNAIPGGVSYTTAGLVRTAMLAGETAVRHFSQPLQVSQELAINITNPDTKSPVKAGDVIPLWEGASGSYKPTTYTAIVATSANGKLVANYSIPYTSTWNLAWRKSAVLGFINRDLAINFLPNKASWTGLHTVQLQTSKGTYLTNLPRYTPEKEFFRQGKILNGTTTYTSVTGKYGFGLVTVPDIGNAKVVVIDAKGKTLGESAVFDPRTASSINVNITVPDPVVPTVPPGPTGPPEYINISAEFTGKCIGKNIVAPLNSWVTINDITDKKYIYVYVKSGAIDQPGGVMKLIVGHQYKISATYQGKAYSTGTFPIKKASMDIPAAAENFSVVTTYNGTSNTINIVGVLSMDCN</sequence>
<gene>
    <name evidence="1" type="ORF">EZ437_19020</name>
</gene>
<evidence type="ECO:0000313" key="2">
    <source>
        <dbReference type="Proteomes" id="UP000293347"/>
    </source>
</evidence>
<dbReference type="Proteomes" id="UP000293347">
    <property type="component" value="Unassembled WGS sequence"/>
</dbReference>
<dbReference type="AlphaFoldDB" id="A0A4R0NGB2"/>
<organism evidence="1 2">
    <name type="scientific">Pedobacter psychroterrae</name>
    <dbReference type="NCBI Taxonomy" id="2530453"/>
    <lineage>
        <taxon>Bacteria</taxon>
        <taxon>Pseudomonadati</taxon>
        <taxon>Bacteroidota</taxon>
        <taxon>Sphingobacteriia</taxon>
        <taxon>Sphingobacteriales</taxon>
        <taxon>Sphingobacteriaceae</taxon>
        <taxon>Pedobacter</taxon>
    </lineage>
</organism>
<dbReference type="EMBL" id="SJSL01000007">
    <property type="protein sequence ID" value="TCC98282.1"/>
    <property type="molecule type" value="Genomic_DNA"/>
</dbReference>